<evidence type="ECO:0000256" key="3">
    <source>
        <dbReference type="ARBA" id="ARBA00022679"/>
    </source>
</evidence>
<protein>
    <submittedName>
        <fullName evidence="10">L,D-transpeptidase</fullName>
    </submittedName>
</protein>
<dbReference type="GO" id="GO:0018104">
    <property type="term" value="P:peptidoglycan-protein cross-linking"/>
    <property type="evidence" value="ECO:0007669"/>
    <property type="project" value="TreeGrafter"/>
</dbReference>
<evidence type="ECO:0000256" key="5">
    <source>
        <dbReference type="ARBA" id="ARBA00022984"/>
    </source>
</evidence>
<feature type="chain" id="PRO_5042205669" evidence="8">
    <location>
        <begin position="27"/>
        <end position="229"/>
    </location>
</feature>
<dbReference type="Proteomes" id="UP000634206">
    <property type="component" value="Unassembled WGS sequence"/>
</dbReference>
<comment type="caution">
    <text evidence="10">The sequence shown here is derived from an EMBL/GenBank/DDBJ whole genome shotgun (WGS) entry which is preliminary data.</text>
</comment>
<feature type="active site" description="Nucleophile" evidence="7">
    <location>
        <position position="160"/>
    </location>
</feature>
<feature type="active site" description="Proton donor/acceptor" evidence="7">
    <location>
        <position position="147"/>
    </location>
</feature>
<keyword evidence="4 7" id="KW-0133">Cell shape</keyword>
<dbReference type="PROSITE" id="PS52029">
    <property type="entry name" value="LD_TPASE"/>
    <property type="match status" value="1"/>
</dbReference>
<dbReference type="GO" id="GO:0008360">
    <property type="term" value="P:regulation of cell shape"/>
    <property type="evidence" value="ECO:0007669"/>
    <property type="project" value="UniProtKB-UniRule"/>
</dbReference>
<evidence type="ECO:0000259" key="9">
    <source>
        <dbReference type="PROSITE" id="PS52029"/>
    </source>
</evidence>
<keyword evidence="11" id="KW-1185">Reference proteome</keyword>
<dbReference type="SUPFAM" id="SSF141523">
    <property type="entry name" value="L,D-transpeptidase catalytic domain-like"/>
    <property type="match status" value="1"/>
</dbReference>
<evidence type="ECO:0000313" key="10">
    <source>
        <dbReference type="EMBL" id="MBK1856353.1"/>
    </source>
</evidence>
<dbReference type="GO" id="GO:0005576">
    <property type="term" value="C:extracellular region"/>
    <property type="evidence" value="ECO:0007669"/>
    <property type="project" value="TreeGrafter"/>
</dbReference>
<evidence type="ECO:0000256" key="2">
    <source>
        <dbReference type="ARBA" id="ARBA00005992"/>
    </source>
</evidence>
<dbReference type="InterPro" id="IPR050979">
    <property type="entry name" value="LD-transpeptidase"/>
</dbReference>
<name>A0AAE2SDG8_9BACT</name>
<dbReference type="InterPro" id="IPR038063">
    <property type="entry name" value="Transpep_catalytic_dom"/>
</dbReference>
<dbReference type="GO" id="GO:0016740">
    <property type="term" value="F:transferase activity"/>
    <property type="evidence" value="ECO:0007669"/>
    <property type="project" value="UniProtKB-KW"/>
</dbReference>
<dbReference type="PROSITE" id="PS51257">
    <property type="entry name" value="PROKAR_LIPOPROTEIN"/>
    <property type="match status" value="1"/>
</dbReference>
<dbReference type="GO" id="GO:0071972">
    <property type="term" value="F:peptidoglycan L,D-transpeptidase activity"/>
    <property type="evidence" value="ECO:0007669"/>
    <property type="project" value="TreeGrafter"/>
</dbReference>
<dbReference type="PANTHER" id="PTHR30582:SF2">
    <property type="entry name" value="L,D-TRANSPEPTIDASE YCIB-RELATED"/>
    <property type="match status" value="1"/>
</dbReference>
<evidence type="ECO:0000256" key="6">
    <source>
        <dbReference type="ARBA" id="ARBA00023316"/>
    </source>
</evidence>
<keyword evidence="6 7" id="KW-0961">Cell wall biogenesis/degradation</keyword>
<comment type="similarity">
    <text evidence="2">Belongs to the YkuD family.</text>
</comment>
<evidence type="ECO:0000256" key="4">
    <source>
        <dbReference type="ARBA" id="ARBA00022960"/>
    </source>
</evidence>
<dbReference type="CDD" id="cd16913">
    <property type="entry name" value="YkuD_like"/>
    <property type="match status" value="1"/>
</dbReference>
<dbReference type="EMBL" id="JAENIG010000012">
    <property type="protein sequence ID" value="MBK1856353.1"/>
    <property type="molecule type" value="Genomic_DNA"/>
</dbReference>
<proteinExistence type="inferred from homology"/>
<keyword evidence="3" id="KW-0808">Transferase</keyword>
<dbReference type="AlphaFoldDB" id="A0AAE2SDG8"/>
<keyword evidence="5 7" id="KW-0573">Peptidoglycan synthesis</keyword>
<dbReference type="Pfam" id="PF03734">
    <property type="entry name" value="YkuD"/>
    <property type="match status" value="1"/>
</dbReference>
<feature type="signal peptide" evidence="8">
    <location>
        <begin position="1"/>
        <end position="26"/>
    </location>
</feature>
<sequence>MTNKLLPTLKFLALAALASLSFSSCSTTGGGSAMARYDAYDRPATLPTNPSKVRVKVSLKNQLAYVMEGSKPLLIMPITVGTAKDPTPRGNFRIYHKEHYRRANTHGYAYKGNIVRPAYLRNKPSGWSFKGTPMPYWCEFKSAYGFHTGWMKPFPASHGCLRMHKNVAPKFFRLVSKGTPVNIATTQPEDATIGRNIPRPPDSTPFPGNPHAMMLTNKFFTMHKKPSYQ</sequence>
<dbReference type="GO" id="GO:0071555">
    <property type="term" value="P:cell wall organization"/>
    <property type="evidence" value="ECO:0007669"/>
    <property type="project" value="UniProtKB-UniRule"/>
</dbReference>
<comment type="pathway">
    <text evidence="1 7">Cell wall biogenesis; peptidoglycan biosynthesis.</text>
</comment>
<evidence type="ECO:0000313" key="11">
    <source>
        <dbReference type="Proteomes" id="UP000634206"/>
    </source>
</evidence>
<organism evidence="10 11">
    <name type="scientific">Oceaniferula flava</name>
    <dbReference type="NCBI Taxonomy" id="2800421"/>
    <lineage>
        <taxon>Bacteria</taxon>
        <taxon>Pseudomonadati</taxon>
        <taxon>Verrucomicrobiota</taxon>
        <taxon>Verrucomicrobiia</taxon>
        <taxon>Verrucomicrobiales</taxon>
        <taxon>Verrucomicrobiaceae</taxon>
        <taxon>Oceaniferula</taxon>
    </lineage>
</organism>
<dbReference type="InterPro" id="IPR005490">
    <property type="entry name" value="LD_TPept_cat_dom"/>
</dbReference>
<evidence type="ECO:0000256" key="1">
    <source>
        <dbReference type="ARBA" id="ARBA00004752"/>
    </source>
</evidence>
<reference evidence="10" key="1">
    <citation type="submission" date="2021-01" db="EMBL/GenBank/DDBJ databases">
        <title>Modified the classification status of verrucomicrobia.</title>
        <authorList>
            <person name="Feng X."/>
        </authorList>
    </citation>
    <scope>NUCLEOTIDE SEQUENCE</scope>
    <source>
        <strain evidence="10">5K15</strain>
    </source>
</reference>
<gene>
    <name evidence="10" type="ORF">JIN83_15375</name>
</gene>
<feature type="domain" description="L,D-TPase catalytic" evidence="9">
    <location>
        <begin position="53"/>
        <end position="184"/>
    </location>
</feature>
<evidence type="ECO:0000256" key="7">
    <source>
        <dbReference type="PROSITE-ProRule" id="PRU01373"/>
    </source>
</evidence>
<keyword evidence="8" id="KW-0732">Signal</keyword>
<dbReference type="Gene3D" id="2.40.440.10">
    <property type="entry name" value="L,D-transpeptidase catalytic domain-like"/>
    <property type="match status" value="1"/>
</dbReference>
<evidence type="ECO:0000256" key="8">
    <source>
        <dbReference type="SAM" id="SignalP"/>
    </source>
</evidence>
<dbReference type="PANTHER" id="PTHR30582">
    <property type="entry name" value="L,D-TRANSPEPTIDASE"/>
    <property type="match status" value="1"/>
</dbReference>
<accession>A0AAE2SDG8</accession>
<dbReference type="RefSeq" id="WP_309490974.1">
    <property type="nucleotide sequence ID" value="NZ_JAENIG010000012.1"/>
</dbReference>